<dbReference type="AlphaFoldDB" id="A0A5D3DBY7"/>
<dbReference type="Proteomes" id="UP000321947">
    <property type="component" value="Unassembled WGS sequence"/>
</dbReference>
<organism evidence="2 4">
    <name type="scientific">Cucumis melo var. makuwa</name>
    <name type="common">Oriental melon</name>
    <dbReference type="NCBI Taxonomy" id="1194695"/>
    <lineage>
        <taxon>Eukaryota</taxon>
        <taxon>Viridiplantae</taxon>
        <taxon>Streptophyta</taxon>
        <taxon>Embryophyta</taxon>
        <taxon>Tracheophyta</taxon>
        <taxon>Spermatophyta</taxon>
        <taxon>Magnoliopsida</taxon>
        <taxon>eudicotyledons</taxon>
        <taxon>Gunneridae</taxon>
        <taxon>Pentapetalae</taxon>
        <taxon>rosids</taxon>
        <taxon>fabids</taxon>
        <taxon>Cucurbitales</taxon>
        <taxon>Cucurbitaceae</taxon>
        <taxon>Benincaseae</taxon>
        <taxon>Cucumis</taxon>
    </lineage>
</organism>
<dbReference type="GO" id="GO:0004553">
    <property type="term" value="F:hydrolase activity, hydrolyzing O-glycosyl compounds"/>
    <property type="evidence" value="ECO:0007669"/>
    <property type="project" value="InterPro"/>
</dbReference>
<dbReference type="Gene3D" id="2.60.120.200">
    <property type="match status" value="1"/>
</dbReference>
<evidence type="ECO:0000313" key="4">
    <source>
        <dbReference type="Proteomes" id="UP000321947"/>
    </source>
</evidence>
<dbReference type="Proteomes" id="UP000321393">
    <property type="component" value="Unassembled WGS sequence"/>
</dbReference>
<dbReference type="InterPro" id="IPR044791">
    <property type="entry name" value="Beta-glucanase/XTH"/>
</dbReference>
<dbReference type="OrthoDB" id="4781at2759"/>
<reference evidence="3 4" key="1">
    <citation type="submission" date="2019-08" db="EMBL/GenBank/DDBJ databases">
        <title>Draft genome sequences of two oriental melons (Cucumis melo L. var makuwa).</title>
        <authorList>
            <person name="Kwon S.-Y."/>
        </authorList>
    </citation>
    <scope>NUCLEOTIDE SEQUENCE [LARGE SCALE GENOMIC DNA]</scope>
    <source>
        <strain evidence="4">cv. Chang Bougi</strain>
        <strain evidence="3">cv. SW 3</strain>
        <tissue evidence="2">Leaf</tissue>
    </source>
</reference>
<accession>A0A5D3DBY7</accession>
<sequence>MGGRHLTLSLDKDSGSGFRCKKEYLFGRHSSGDPYTLHTNVSSQEKEIGNNDVTFGLDPTKTFHTYSID</sequence>
<dbReference type="STRING" id="1194695.A0A5D3DBY7"/>
<evidence type="ECO:0000313" key="3">
    <source>
        <dbReference type="Proteomes" id="UP000321393"/>
    </source>
</evidence>
<dbReference type="EMBL" id="SSTD01005858">
    <property type="protein sequence ID" value="TYK21161.1"/>
    <property type="molecule type" value="Genomic_DNA"/>
</dbReference>
<gene>
    <name evidence="2" type="ORF">E5676_scaffold75860G00310</name>
    <name evidence="1" type="ORF">E6C27_scaffold212G00580</name>
</gene>
<dbReference type="EMBL" id="SSTE01004737">
    <property type="protein sequence ID" value="KAA0061685.1"/>
    <property type="molecule type" value="Genomic_DNA"/>
</dbReference>
<name>A0A5D3DBY7_CUCMM</name>
<protein>
    <submittedName>
        <fullName evidence="2">Xyloglucan endotransglycosylase</fullName>
    </submittedName>
</protein>
<proteinExistence type="predicted"/>
<comment type="caution">
    <text evidence="2">The sequence shown here is derived from an EMBL/GenBank/DDBJ whole genome shotgun (WGS) entry which is preliminary data.</text>
</comment>
<dbReference type="PANTHER" id="PTHR31062">
    <property type="entry name" value="XYLOGLUCAN ENDOTRANSGLUCOSYLASE/HYDROLASE PROTEIN 8-RELATED"/>
    <property type="match status" value="1"/>
</dbReference>
<evidence type="ECO:0000313" key="2">
    <source>
        <dbReference type="EMBL" id="TYK21161.1"/>
    </source>
</evidence>
<evidence type="ECO:0000313" key="1">
    <source>
        <dbReference type="EMBL" id="KAA0061685.1"/>
    </source>
</evidence>